<evidence type="ECO:0000313" key="5">
    <source>
        <dbReference type="EMBL" id="KAK7233307.1"/>
    </source>
</evidence>
<keyword evidence="6" id="KW-1185">Reference proteome</keyword>
<feature type="transmembrane region" description="Helical" evidence="4">
    <location>
        <begin position="610"/>
        <end position="630"/>
    </location>
</feature>
<dbReference type="PANTHER" id="PTHR44103:SF1">
    <property type="entry name" value="PROPROTEIN CONVERTASE P"/>
    <property type="match status" value="1"/>
</dbReference>
<feature type="transmembrane region" description="Helical" evidence="4">
    <location>
        <begin position="565"/>
        <end position="590"/>
    </location>
</feature>
<evidence type="ECO:0008006" key="7">
    <source>
        <dbReference type="Google" id="ProtNLM"/>
    </source>
</evidence>
<evidence type="ECO:0000256" key="1">
    <source>
        <dbReference type="ARBA" id="ARBA00022729"/>
    </source>
</evidence>
<sequence length="739" mass="77441">MCWGNYHSMVEVIVDSPFDGIDVGGDSAPALVDLDGDGDLDLVVGEKYGTLYYYENVGSAASPSYEAVTGTASPFDGIDVGLHSAPAFADVDGDGDLDLVVGEEEGALYYYENVGSAASPTYAARTGTASPFDGIKVGGNYGRSAPALADVDGDGDLDLVVGEGFGALYYYETVGSAASPSYAAVTGTASPFDGIDVGNRERSTPALADLDGDGDLDLVVGDRFYGLFYYENVGSAASPSYTAARSSEWPYLSLTEKTGTANPFEGIDVGTSTYDVGISDIAPALADLDGDGDLDLVVGDGYGGPPGALYYYENVGNATSPTYAAVTGTANPFDGMYFWANSAPAFADLDGDGDLDLVVGEYDGGIYYYENVGSAASPSYAAVTGTANPFDGIDVGTSKLTFADLDGDGDLDLVVGAGDGVLYYYENVGDAASPSYAAVTGTASPVDGMDTFGWFLLLTFVVFPRVSASCGRDDFESFSPRKGRKIVTDALGRSVSATVLRFYNCVSFDEGLADGSTETLKVLEADFDISCTSSSYKGAWSAYALIMMYEPRCYQFVVFECVRKLALTGLLIFLYPASGSQIAIGLFIAVLAQQVFAQRRPYVADADDSLANVGNLQIILVFIASLMLFIKDMDEQAGAPGDMFKGPIFSACMLLCGTLVLIATIYTILVETCEVDPDEAARTASKSLGRPAAQVAPPTSTPQKEGGTEQTTDADRAVLSEILIEEEEADRPTELASPT</sequence>
<keyword evidence="1" id="KW-0732">Signal</keyword>
<dbReference type="SUPFAM" id="SSF69318">
    <property type="entry name" value="Integrin alpha N-terminal domain"/>
    <property type="match status" value="2"/>
</dbReference>
<evidence type="ECO:0000313" key="6">
    <source>
        <dbReference type="Proteomes" id="UP001363151"/>
    </source>
</evidence>
<dbReference type="EMBL" id="JBBJCI010000362">
    <property type="protein sequence ID" value="KAK7233307.1"/>
    <property type="molecule type" value="Genomic_DNA"/>
</dbReference>
<dbReference type="Pfam" id="PF13517">
    <property type="entry name" value="FG-GAP_3"/>
    <property type="match status" value="2"/>
</dbReference>
<dbReference type="InterPro" id="IPR000413">
    <property type="entry name" value="Integrin_alpha"/>
</dbReference>
<feature type="region of interest" description="Disordered" evidence="3">
    <location>
        <begin position="684"/>
        <end position="716"/>
    </location>
</feature>
<evidence type="ECO:0000256" key="2">
    <source>
        <dbReference type="ARBA" id="ARBA00023180"/>
    </source>
</evidence>
<dbReference type="Gene3D" id="2.130.10.130">
    <property type="entry name" value="Integrin alpha, N-terminal"/>
    <property type="match status" value="2"/>
</dbReference>
<evidence type="ECO:0000256" key="3">
    <source>
        <dbReference type="SAM" id="MobiDB-lite"/>
    </source>
</evidence>
<evidence type="ECO:0000256" key="4">
    <source>
        <dbReference type="SAM" id="Phobius"/>
    </source>
</evidence>
<gene>
    <name evidence="5" type="ORF">SO694_00109010</name>
</gene>
<dbReference type="PANTHER" id="PTHR44103">
    <property type="entry name" value="PROPROTEIN CONVERTASE P"/>
    <property type="match status" value="1"/>
</dbReference>
<dbReference type="InterPro" id="IPR028994">
    <property type="entry name" value="Integrin_alpha_N"/>
</dbReference>
<keyword evidence="2" id="KW-0325">Glycoprotein</keyword>
<proteinExistence type="predicted"/>
<organism evidence="5 6">
    <name type="scientific">Aureococcus anophagefferens</name>
    <name type="common">Harmful bloom alga</name>
    <dbReference type="NCBI Taxonomy" id="44056"/>
    <lineage>
        <taxon>Eukaryota</taxon>
        <taxon>Sar</taxon>
        <taxon>Stramenopiles</taxon>
        <taxon>Ochrophyta</taxon>
        <taxon>Pelagophyceae</taxon>
        <taxon>Pelagomonadales</taxon>
        <taxon>Pelagomonadaceae</taxon>
        <taxon>Aureococcus</taxon>
    </lineage>
</organism>
<feature type="transmembrane region" description="Helical" evidence="4">
    <location>
        <begin position="651"/>
        <end position="669"/>
    </location>
</feature>
<dbReference type="InterPro" id="IPR013517">
    <property type="entry name" value="FG-GAP"/>
</dbReference>
<accession>A0ABR1FM13</accession>
<comment type="caution">
    <text evidence="5">The sequence shown here is derived from an EMBL/GenBank/DDBJ whole genome shotgun (WGS) entry which is preliminary data.</text>
</comment>
<protein>
    <recommendedName>
        <fullName evidence="7">TRP C-terminal domain-containing protein</fullName>
    </recommendedName>
</protein>
<name>A0ABR1FM13_AURAN</name>
<keyword evidence="4" id="KW-0472">Membrane</keyword>
<feature type="compositionally biased region" description="Polar residues" evidence="3">
    <location>
        <begin position="697"/>
        <end position="711"/>
    </location>
</feature>
<keyword evidence="4" id="KW-0812">Transmembrane</keyword>
<keyword evidence="4" id="KW-1133">Transmembrane helix</keyword>
<dbReference type="PRINTS" id="PR01185">
    <property type="entry name" value="INTEGRINA"/>
</dbReference>
<dbReference type="Proteomes" id="UP001363151">
    <property type="component" value="Unassembled WGS sequence"/>
</dbReference>
<reference evidence="5 6" key="1">
    <citation type="submission" date="2024-03" db="EMBL/GenBank/DDBJ databases">
        <title>Aureococcus anophagefferens CCMP1851 and Kratosvirus quantuckense: Draft genome of a second virus-susceptible host strain in the model system.</title>
        <authorList>
            <person name="Chase E."/>
            <person name="Truchon A.R."/>
            <person name="Schepens W."/>
            <person name="Wilhelm S.W."/>
        </authorList>
    </citation>
    <scope>NUCLEOTIDE SEQUENCE [LARGE SCALE GENOMIC DNA]</scope>
    <source>
        <strain evidence="5 6">CCMP1851</strain>
    </source>
</reference>